<dbReference type="STRING" id="1111735.GCA_000428045_01071"/>
<protein>
    <recommendedName>
        <fullName evidence="3">RRM domain-containing protein</fullName>
    </recommendedName>
</protein>
<evidence type="ECO:0000313" key="2">
    <source>
        <dbReference type="Proteomes" id="UP000235015"/>
    </source>
</evidence>
<dbReference type="RefSeq" id="WP_273438386.1">
    <property type="nucleotide sequence ID" value="NZ_PKUN01000005.1"/>
</dbReference>
<dbReference type="EMBL" id="PKUN01000005">
    <property type="protein sequence ID" value="PLX62462.1"/>
    <property type="molecule type" value="Genomic_DNA"/>
</dbReference>
<dbReference type="CDD" id="cd00590">
    <property type="entry name" value="RRM_SF"/>
    <property type="match status" value="1"/>
</dbReference>
<gene>
    <name evidence="1" type="ORF">C0630_06410</name>
</gene>
<dbReference type="SUPFAM" id="SSF54928">
    <property type="entry name" value="RNA-binding domain, RBD"/>
    <property type="match status" value="1"/>
</dbReference>
<name>A0A2N6CYR8_9GAMM</name>
<proteinExistence type="predicted"/>
<reference evidence="1 2" key="1">
    <citation type="submission" date="2017-11" db="EMBL/GenBank/DDBJ databases">
        <title>Genome-resolved metagenomics identifies genetic mobility, metabolic interactions, and unexpected diversity in perchlorate-reducing communities.</title>
        <authorList>
            <person name="Barnum T.P."/>
            <person name="Figueroa I.A."/>
            <person name="Carlstrom C.I."/>
            <person name="Lucas L.N."/>
            <person name="Engelbrektson A.L."/>
            <person name="Coates J.D."/>
        </authorList>
    </citation>
    <scope>NUCLEOTIDE SEQUENCE [LARGE SCALE GENOMIC DNA]</scope>
    <source>
        <strain evidence="1">BM301</strain>
    </source>
</reference>
<comment type="caution">
    <text evidence="1">The sequence shown here is derived from an EMBL/GenBank/DDBJ whole genome shotgun (WGS) entry which is preliminary data.</text>
</comment>
<accession>A0A2N6CYR8</accession>
<evidence type="ECO:0008006" key="3">
    <source>
        <dbReference type="Google" id="ProtNLM"/>
    </source>
</evidence>
<evidence type="ECO:0000313" key="1">
    <source>
        <dbReference type="EMBL" id="PLX62462.1"/>
    </source>
</evidence>
<dbReference type="Gene3D" id="3.30.70.330">
    <property type="match status" value="1"/>
</dbReference>
<dbReference type="InterPro" id="IPR035979">
    <property type="entry name" value="RBD_domain_sf"/>
</dbReference>
<dbReference type="AlphaFoldDB" id="A0A2N6CYR8"/>
<sequence length="152" mass="17879">MEIFIRRLPNSTTRLDLMQFVSEALRPKWYLLQFSPIGTLGHCDICRIDNPKTKQVEYHCIVHVDPPSAALSLINRLNGEIFKTKKVEVRKFFRRSTKRDRRRTSLEQISRDISEKRKQDRRRSGIQIDYLHAGITTDKKRPAGRLKVASHH</sequence>
<dbReference type="InterPro" id="IPR012677">
    <property type="entry name" value="Nucleotide-bd_a/b_plait_sf"/>
</dbReference>
<organism evidence="1 2">
    <name type="scientific">Sedimenticola selenatireducens</name>
    <dbReference type="NCBI Taxonomy" id="191960"/>
    <lineage>
        <taxon>Bacteria</taxon>
        <taxon>Pseudomonadati</taxon>
        <taxon>Pseudomonadota</taxon>
        <taxon>Gammaproteobacteria</taxon>
        <taxon>Chromatiales</taxon>
        <taxon>Sedimenticolaceae</taxon>
        <taxon>Sedimenticola</taxon>
    </lineage>
</organism>
<dbReference type="GO" id="GO:0003676">
    <property type="term" value="F:nucleic acid binding"/>
    <property type="evidence" value="ECO:0007669"/>
    <property type="project" value="InterPro"/>
</dbReference>
<dbReference type="Proteomes" id="UP000235015">
    <property type="component" value="Unassembled WGS sequence"/>
</dbReference>